<keyword evidence="6" id="KW-0812">Transmembrane</keyword>
<keyword evidence="4" id="KW-0964">Secreted</keyword>
<protein>
    <recommendedName>
        <fullName evidence="3">Phospholipase D</fullName>
    </recommendedName>
    <alternativeName>
        <fullName evidence="5">Choline phosphatase</fullName>
    </alternativeName>
</protein>
<accession>A0A369TAK5</accession>
<feature type="transmembrane region" description="Helical" evidence="6">
    <location>
        <begin position="34"/>
        <end position="57"/>
    </location>
</feature>
<evidence type="ECO:0000256" key="1">
    <source>
        <dbReference type="ARBA" id="ARBA00003145"/>
    </source>
</evidence>
<dbReference type="Gene3D" id="3.30.870.10">
    <property type="entry name" value="Endonuclease Chain A"/>
    <property type="match status" value="2"/>
</dbReference>
<dbReference type="GO" id="GO:0032049">
    <property type="term" value="P:cardiolipin biosynthetic process"/>
    <property type="evidence" value="ECO:0007669"/>
    <property type="project" value="UniProtKB-ARBA"/>
</dbReference>
<sequence length="469" mass="51713">MNNHLLLGLAGLHVLAAARVTAHALLTKADGRAAVAWIGLAWLSPFVGSLLYAVFGVNRIARKATRLSHLYRSDRPEPETGLGPEPDVPDNLARVARVGRRVTGRRLVQGNAATLYERGDVAAAAMLEAIREARRSVALATYIFESDDTGEAFAGALAAAQARGVAIRVLVDGVGGGYFTYPMLRQLRRRGVPASSFLHSWQPWRMPFVNMRNHKKLLIIDGERAFTGGMNIADHTMRPPIAVRDTHAHFAGPVVRHLMQAFADDWNFTTGESLTDDCWWPTVPSTGAVTARALTSGPDEDIETLETILSTAIVEARECIRIATPYFLPDRYLQLALSLAVLRGVRVEVVIPEHSNKPLVDWAMRANLQFLTGVRQGVFMSPPPFDHSKLTTVDGVFCIVGSSNWDVRSHRLNFELDVEVYDSELTARVDQAIDRKIANARALTDGDTTARPQWMQLRDATARLLLPYL</sequence>
<dbReference type="SMART" id="SM00155">
    <property type="entry name" value="PLDc"/>
    <property type="match status" value="2"/>
</dbReference>
<evidence type="ECO:0000259" key="7">
    <source>
        <dbReference type="PROSITE" id="PS50035"/>
    </source>
</evidence>
<feature type="domain" description="PLD phosphodiesterase" evidence="7">
    <location>
        <begin position="209"/>
        <end position="236"/>
    </location>
</feature>
<evidence type="ECO:0000256" key="3">
    <source>
        <dbReference type="ARBA" id="ARBA00018392"/>
    </source>
</evidence>
<dbReference type="PANTHER" id="PTHR21248">
    <property type="entry name" value="CARDIOLIPIN SYNTHASE"/>
    <property type="match status" value="1"/>
</dbReference>
<dbReference type="CDD" id="cd09157">
    <property type="entry name" value="PLDc_CLS_unchar2_1"/>
    <property type="match status" value="1"/>
</dbReference>
<dbReference type="GO" id="GO:0005576">
    <property type="term" value="C:extracellular region"/>
    <property type="evidence" value="ECO:0007669"/>
    <property type="project" value="UniProtKB-SubCell"/>
</dbReference>
<dbReference type="InterPro" id="IPR001736">
    <property type="entry name" value="PLipase_D/transphosphatidylase"/>
</dbReference>
<evidence type="ECO:0000313" key="9">
    <source>
        <dbReference type="Proteomes" id="UP000253941"/>
    </source>
</evidence>
<evidence type="ECO:0000313" key="8">
    <source>
        <dbReference type="EMBL" id="RDD62359.1"/>
    </source>
</evidence>
<name>A0A369TAK5_9PROT</name>
<evidence type="ECO:0000256" key="6">
    <source>
        <dbReference type="SAM" id="Phobius"/>
    </source>
</evidence>
<dbReference type="EMBL" id="QPMH01000006">
    <property type="protein sequence ID" value="RDD62359.1"/>
    <property type="molecule type" value="Genomic_DNA"/>
</dbReference>
<feature type="domain" description="PLD phosphodiesterase" evidence="7">
    <location>
        <begin position="387"/>
        <end position="409"/>
    </location>
</feature>
<organism evidence="8 9">
    <name type="scientific">Ferruginivarius sediminum</name>
    <dbReference type="NCBI Taxonomy" id="2661937"/>
    <lineage>
        <taxon>Bacteria</taxon>
        <taxon>Pseudomonadati</taxon>
        <taxon>Pseudomonadota</taxon>
        <taxon>Alphaproteobacteria</taxon>
        <taxon>Rhodospirillales</taxon>
        <taxon>Rhodospirillaceae</taxon>
        <taxon>Ferruginivarius</taxon>
    </lineage>
</organism>
<comment type="subcellular location">
    <subcellularLocation>
        <location evidence="2">Secreted</location>
    </subcellularLocation>
</comment>
<dbReference type="GO" id="GO:0016020">
    <property type="term" value="C:membrane"/>
    <property type="evidence" value="ECO:0007669"/>
    <property type="project" value="TreeGrafter"/>
</dbReference>
<reference evidence="8 9" key="1">
    <citation type="submission" date="2018-07" db="EMBL/GenBank/DDBJ databases">
        <title>Venubactetium sediminum gen. nov., sp. nov., isolated from a marine solar saltern.</title>
        <authorList>
            <person name="Wang S."/>
        </authorList>
    </citation>
    <scope>NUCLEOTIDE SEQUENCE [LARGE SCALE GENOMIC DNA]</scope>
    <source>
        <strain evidence="8 9">WD2A32</strain>
    </source>
</reference>
<keyword evidence="9" id="KW-1185">Reference proteome</keyword>
<dbReference type="Proteomes" id="UP000253941">
    <property type="component" value="Unassembled WGS sequence"/>
</dbReference>
<keyword evidence="6" id="KW-0472">Membrane</keyword>
<dbReference type="PANTHER" id="PTHR21248:SF22">
    <property type="entry name" value="PHOSPHOLIPASE D"/>
    <property type="match status" value="1"/>
</dbReference>
<dbReference type="AlphaFoldDB" id="A0A369TAK5"/>
<keyword evidence="6" id="KW-1133">Transmembrane helix</keyword>
<gene>
    <name evidence="8" type="ORF">DRB17_09035</name>
</gene>
<dbReference type="PROSITE" id="PS50035">
    <property type="entry name" value="PLD"/>
    <property type="match status" value="2"/>
</dbReference>
<dbReference type="RefSeq" id="WP_114581871.1">
    <property type="nucleotide sequence ID" value="NZ_QPMH01000006.1"/>
</dbReference>
<comment type="caution">
    <text evidence="8">The sequence shown here is derived from an EMBL/GenBank/DDBJ whole genome shotgun (WGS) entry which is preliminary data.</text>
</comment>
<comment type="function">
    <text evidence="1">Could be a virulence factor.</text>
</comment>
<proteinExistence type="predicted"/>
<dbReference type="SUPFAM" id="SSF56024">
    <property type="entry name" value="Phospholipase D/nuclease"/>
    <property type="match status" value="2"/>
</dbReference>
<dbReference type="InterPro" id="IPR025202">
    <property type="entry name" value="PLD-like_dom"/>
</dbReference>
<evidence type="ECO:0000256" key="4">
    <source>
        <dbReference type="ARBA" id="ARBA00022525"/>
    </source>
</evidence>
<evidence type="ECO:0000256" key="2">
    <source>
        <dbReference type="ARBA" id="ARBA00004613"/>
    </source>
</evidence>
<dbReference type="Pfam" id="PF13091">
    <property type="entry name" value="PLDc_2"/>
    <property type="match status" value="2"/>
</dbReference>
<evidence type="ECO:0000256" key="5">
    <source>
        <dbReference type="ARBA" id="ARBA00029594"/>
    </source>
</evidence>
<dbReference type="GO" id="GO:0008808">
    <property type="term" value="F:cardiolipin synthase activity"/>
    <property type="evidence" value="ECO:0007669"/>
    <property type="project" value="TreeGrafter"/>
</dbReference>